<accession>A0ABT8TBL1</accession>
<keyword evidence="4 7" id="KW-0665">Pyrimidine biosynthesis</keyword>
<keyword evidence="11" id="KW-1185">Reference proteome</keyword>
<dbReference type="Proteomes" id="UP001171111">
    <property type="component" value="Unassembled WGS sequence"/>
</dbReference>
<evidence type="ECO:0000256" key="5">
    <source>
        <dbReference type="ARBA" id="ARBA00043884"/>
    </source>
</evidence>
<feature type="binding site" evidence="7">
    <location>
        <position position="268"/>
    </location>
    <ligand>
        <name>carbamoyl phosphate</name>
        <dbReference type="ChEBI" id="CHEBI:58228"/>
    </ligand>
</feature>
<evidence type="ECO:0000256" key="2">
    <source>
        <dbReference type="ARBA" id="ARBA00008896"/>
    </source>
</evidence>
<dbReference type="Gene3D" id="3.40.50.1370">
    <property type="entry name" value="Aspartate/ornithine carbamoyltransferase"/>
    <property type="match status" value="2"/>
</dbReference>
<dbReference type="PRINTS" id="PR00101">
    <property type="entry name" value="ATCASE"/>
</dbReference>
<comment type="catalytic activity">
    <reaction evidence="6 7">
        <text>carbamoyl phosphate + L-aspartate = N-carbamoyl-L-aspartate + phosphate + H(+)</text>
        <dbReference type="Rhea" id="RHEA:20013"/>
        <dbReference type="ChEBI" id="CHEBI:15378"/>
        <dbReference type="ChEBI" id="CHEBI:29991"/>
        <dbReference type="ChEBI" id="CHEBI:32814"/>
        <dbReference type="ChEBI" id="CHEBI:43474"/>
        <dbReference type="ChEBI" id="CHEBI:58228"/>
        <dbReference type="EC" id="2.1.3.2"/>
    </reaction>
</comment>
<dbReference type="RefSeq" id="WP_302244460.1">
    <property type="nucleotide sequence ID" value="NZ_JAULJQ010000006.1"/>
</dbReference>
<dbReference type="InterPro" id="IPR036901">
    <property type="entry name" value="Asp/Orn_carbamoylTrfase_sf"/>
</dbReference>
<dbReference type="PRINTS" id="PR00100">
    <property type="entry name" value="AOTCASE"/>
</dbReference>
<dbReference type="PROSITE" id="PS00097">
    <property type="entry name" value="CARBAMOYLTRANSFERASE"/>
    <property type="match status" value="1"/>
</dbReference>
<comment type="caution">
    <text evidence="10">The sequence shown here is derived from an EMBL/GenBank/DDBJ whole genome shotgun (WGS) entry which is preliminary data.</text>
</comment>
<feature type="binding site" evidence="7">
    <location>
        <position position="104"/>
    </location>
    <ligand>
        <name>carbamoyl phosphate</name>
        <dbReference type="ChEBI" id="CHEBI:58228"/>
    </ligand>
</feature>
<feature type="binding site" evidence="7">
    <location>
        <position position="267"/>
    </location>
    <ligand>
        <name>carbamoyl phosphate</name>
        <dbReference type="ChEBI" id="CHEBI:58228"/>
    </ligand>
</feature>
<comment type="subunit">
    <text evidence="7">Heterododecamer (2C3:3R2) of six catalytic PyrB chains organized as two trimers (C3), and six regulatory PyrI chains organized as three dimers (R2).</text>
</comment>
<organism evidence="10 11">
    <name type="scientific">Campylobacter magnus</name>
    <dbReference type="NCBI Taxonomy" id="3026462"/>
    <lineage>
        <taxon>Bacteria</taxon>
        <taxon>Pseudomonadati</taxon>
        <taxon>Campylobacterota</taxon>
        <taxon>Epsilonproteobacteria</taxon>
        <taxon>Campylobacterales</taxon>
        <taxon>Campylobacteraceae</taxon>
        <taxon>Campylobacter</taxon>
    </lineage>
</organism>
<dbReference type="EC" id="2.1.3.2" evidence="7"/>
<name>A0ABT8TBL1_9BACT</name>
<feature type="binding site" evidence="7">
    <location>
        <position position="55"/>
    </location>
    <ligand>
        <name>carbamoyl phosphate</name>
        <dbReference type="ChEBI" id="CHEBI:58228"/>
    </ligand>
</feature>
<dbReference type="PANTHER" id="PTHR45753:SF6">
    <property type="entry name" value="ASPARTATE CARBAMOYLTRANSFERASE"/>
    <property type="match status" value="1"/>
</dbReference>
<feature type="domain" description="Aspartate/ornithine carbamoyltransferase carbamoyl-P binding" evidence="9">
    <location>
        <begin position="2"/>
        <end position="145"/>
    </location>
</feature>
<dbReference type="NCBIfam" id="NF002032">
    <property type="entry name" value="PRK00856.1"/>
    <property type="match status" value="1"/>
</dbReference>
<evidence type="ECO:0000256" key="3">
    <source>
        <dbReference type="ARBA" id="ARBA00022679"/>
    </source>
</evidence>
<dbReference type="EMBL" id="JAULJQ010000006">
    <property type="protein sequence ID" value="MDO2409646.1"/>
    <property type="molecule type" value="Genomic_DNA"/>
</dbReference>
<dbReference type="PANTHER" id="PTHR45753">
    <property type="entry name" value="ORNITHINE CARBAMOYLTRANSFERASE, MITOCHONDRIAL"/>
    <property type="match status" value="1"/>
</dbReference>
<dbReference type="InterPro" id="IPR006131">
    <property type="entry name" value="Asp_carbamoyltransf_Asp/Orn-bd"/>
</dbReference>
<feature type="binding site" evidence="7">
    <location>
        <position position="54"/>
    </location>
    <ligand>
        <name>carbamoyl phosphate</name>
        <dbReference type="ChEBI" id="CHEBI:58228"/>
    </ligand>
</feature>
<proteinExistence type="inferred from homology"/>
<feature type="binding site" evidence="7">
    <location>
        <position position="82"/>
    </location>
    <ligand>
        <name>L-aspartate</name>
        <dbReference type="ChEBI" id="CHEBI:29991"/>
    </ligand>
</feature>
<feature type="binding site" evidence="7">
    <location>
        <position position="174"/>
    </location>
    <ligand>
        <name>L-aspartate</name>
        <dbReference type="ChEBI" id="CHEBI:29991"/>
    </ligand>
</feature>
<dbReference type="GO" id="GO:0004070">
    <property type="term" value="F:aspartate carbamoyltransferase activity"/>
    <property type="evidence" value="ECO:0007669"/>
    <property type="project" value="UniProtKB-EC"/>
</dbReference>
<feature type="binding site" evidence="7">
    <location>
        <position position="132"/>
    </location>
    <ligand>
        <name>carbamoyl phosphate</name>
        <dbReference type="ChEBI" id="CHEBI:58228"/>
    </ligand>
</feature>
<comment type="similarity">
    <text evidence="2 7">Belongs to the aspartate/ornithine carbamoyltransferase superfamily. ATCase family.</text>
</comment>
<dbReference type="HAMAP" id="MF_00001">
    <property type="entry name" value="Asp_carb_tr"/>
    <property type="match status" value="1"/>
</dbReference>
<evidence type="ECO:0000256" key="4">
    <source>
        <dbReference type="ARBA" id="ARBA00022975"/>
    </source>
</evidence>
<reference evidence="10 11" key="1">
    <citation type="submission" date="2023-06" db="EMBL/GenBank/DDBJ databases">
        <title>Campylobacter magnum sp. nov., isolated from cecal contents of domestic pigs (Sus scrofa domesticus).</title>
        <authorList>
            <person name="Papic B."/>
            <person name="Gruntar I."/>
        </authorList>
    </citation>
    <scope>NUCLEOTIDE SEQUENCE [LARGE SCALE GENOMIC DNA]</scope>
    <source>
        <strain evidence="11">34484-21</strain>
    </source>
</reference>
<gene>
    <name evidence="7" type="primary">pyrB</name>
    <name evidence="10" type="ORF">Q2362_05980</name>
</gene>
<evidence type="ECO:0000313" key="11">
    <source>
        <dbReference type="Proteomes" id="UP001171111"/>
    </source>
</evidence>
<dbReference type="InterPro" id="IPR006132">
    <property type="entry name" value="Asp/Orn_carbamoyltranf_P-bd"/>
</dbReference>
<evidence type="ECO:0000256" key="6">
    <source>
        <dbReference type="ARBA" id="ARBA00048859"/>
    </source>
</evidence>
<evidence type="ECO:0000256" key="7">
    <source>
        <dbReference type="HAMAP-Rule" id="MF_00001"/>
    </source>
</evidence>
<dbReference type="Pfam" id="PF00185">
    <property type="entry name" value="OTCace"/>
    <property type="match status" value="1"/>
</dbReference>
<dbReference type="SUPFAM" id="SSF53671">
    <property type="entry name" value="Aspartate/ornithine carbamoyltransferase"/>
    <property type="match status" value="1"/>
</dbReference>
<feature type="binding site" evidence="7">
    <location>
        <position position="135"/>
    </location>
    <ligand>
        <name>carbamoyl phosphate</name>
        <dbReference type="ChEBI" id="CHEBI:58228"/>
    </ligand>
</feature>
<dbReference type="Pfam" id="PF02729">
    <property type="entry name" value="OTCace_N"/>
    <property type="match status" value="1"/>
</dbReference>
<dbReference type="InterPro" id="IPR006130">
    <property type="entry name" value="Asp/Orn_carbamoylTrfase"/>
</dbReference>
<comment type="pathway">
    <text evidence="1 7">Pyrimidine metabolism; UMP biosynthesis via de novo pathway; (S)-dihydroorotate from bicarbonate: step 2/3.</text>
</comment>
<protein>
    <recommendedName>
        <fullName evidence="7">Aspartate carbamoyltransferase</fullName>
        <ecNumber evidence="7">2.1.3.2</ecNumber>
    </recommendedName>
    <alternativeName>
        <fullName evidence="7">Aspartate transcarbamylase</fullName>
        <shortName evidence="7">ATCase</shortName>
    </alternativeName>
</protein>
<comment type="function">
    <text evidence="5 7">Catalyzes the condensation of carbamoyl phosphate and aspartate to form carbamoyl aspartate and inorganic phosphate, the committed step in the de novo pyrimidine nucleotide biosynthesis pathway.</text>
</comment>
<evidence type="ECO:0000313" key="10">
    <source>
        <dbReference type="EMBL" id="MDO2409646.1"/>
    </source>
</evidence>
<sequence length="307" mass="33725">MKDLISTKDLLKDDFKALIAQAKHFKELNLSEAKHEDKLAGKSVIQAFFENSTRTRMSFELSAKRLGCDSTSLSPAISSAAKGESLLDTIKNLEAMQNDFFVIRHQKSGAAKFVAERSKAHVINAGDGCNEHPTQALLDLFTMSEHFGSGDAIAGFESISGKKISIIGDIFHSRVARSNIYALQTLGAQITLFGPPQCMRYAEVFGSKRAKNIKEALNDADAVIMLRIQLERSEDEVPLPNEYAKYFGLNASNIEFLPPHALVLHPGPVNRGVEMSSEVMDSRSLVLEQTQNGVAMRMAVFSMLAQS</sequence>
<feature type="domain" description="Aspartate/ornithine carbamoyltransferase Asp/Orn-binding" evidence="8">
    <location>
        <begin position="161"/>
        <end position="303"/>
    </location>
</feature>
<feature type="binding site" evidence="7">
    <location>
        <position position="227"/>
    </location>
    <ligand>
        <name>L-aspartate</name>
        <dbReference type="ChEBI" id="CHEBI:29991"/>
    </ligand>
</feature>
<evidence type="ECO:0000256" key="1">
    <source>
        <dbReference type="ARBA" id="ARBA00004852"/>
    </source>
</evidence>
<evidence type="ECO:0000259" key="9">
    <source>
        <dbReference type="Pfam" id="PF02729"/>
    </source>
</evidence>
<dbReference type="NCBIfam" id="TIGR00670">
    <property type="entry name" value="asp_carb_tr"/>
    <property type="match status" value="1"/>
</dbReference>
<dbReference type="InterPro" id="IPR002082">
    <property type="entry name" value="Asp_carbamoyltransf"/>
</dbReference>
<keyword evidence="3 7" id="KW-0808">Transferase</keyword>
<evidence type="ECO:0000259" key="8">
    <source>
        <dbReference type="Pfam" id="PF00185"/>
    </source>
</evidence>